<dbReference type="EMBL" id="JBIENY010000278">
    <property type="protein sequence ID" value="MFG6297688.1"/>
    <property type="molecule type" value="Genomic_DNA"/>
</dbReference>
<gene>
    <name evidence="1" type="ORF">ACGU38_20260</name>
</gene>
<accession>A0ABW7E4R7</accession>
<dbReference type="Proteomes" id="UP001605990">
    <property type="component" value="Unassembled WGS sequence"/>
</dbReference>
<sequence length="186" mass="18852">MKTHRPPLAPTTEGAATPGCPRLRFPVAAVLADRLDDTAVVDVAVGLSAARGAPLLLIAVMPPLSPRMAPRPDGAAARAVLGRALPRLARAGIAYQPAVYHRPAGRNGRLAEAKGLLEVGITHGCSLLVVSRSGPAGLDACTVMQAAAIRGGPFVHAASPVPWVPLAARPALPRDAAGSSGRGSRG</sequence>
<dbReference type="Gene3D" id="3.40.50.620">
    <property type="entry name" value="HUPs"/>
    <property type="match status" value="1"/>
</dbReference>
<evidence type="ECO:0000313" key="1">
    <source>
        <dbReference type="EMBL" id="MFG6297688.1"/>
    </source>
</evidence>
<dbReference type="InterPro" id="IPR014729">
    <property type="entry name" value="Rossmann-like_a/b/a_fold"/>
</dbReference>
<protein>
    <submittedName>
        <fullName evidence="1">Universal stress protein</fullName>
    </submittedName>
</protein>
<reference evidence="1 2" key="1">
    <citation type="submission" date="2024-10" db="EMBL/GenBank/DDBJ databases">
        <title>Draft genome assembly of a novel steroid transforming actinomycete isolated from African clawed frog Xenopus laevis.</title>
        <authorList>
            <person name="Bragin E."/>
            <person name="Kollerov V."/>
            <person name="Donova M.V."/>
        </authorList>
    </citation>
    <scope>NUCLEOTIDE SEQUENCE [LARGE SCALE GENOMIC DNA]</scope>
    <source>
        <strain evidence="1 2">MTOC-St3</strain>
    </source>
</reference>
<comment type="caution">
    <text evidence="1">The sequence shown here is derived from an EMBL/GenBank/DDBJ whole genome shotgun (WGS) entry which is preliminary data.</text>
</comment>
<proteinExistence type="predicted"/>
<name>A0ABW7E4R7_STRRO</name>
<dbReference type="RefSeq" id="WP_019330921.1">
    <property type="nucleotide sequence ID" value="NZ_CP198958.1"/>
</dbReference>
<evidence type="ECO:0000313" key="2">
    <source>
        <dbReference type="Proteomes" id="UP001605990"/>
    </source>
</evidence>
<organism evidence="1 2">
    <name type="scientific">Streptomyces rochei</name>
    <name type="common">Streptomyces parvullus</name>
    <dbReference type="NCBI Taxonomy" id="1928"/>
    <lineage>
        <taxon>Bacteria</taxon>
        <taxon>Bacillati</taxon>
        <taxon>Actinomycetota</taxon>
        <taxon>Actinomycetes</taxon>
        <taxon>Kitasatosporales</taxon>
        <taxon>Streptomycetaceae</taxon>
        <taxon>Streptomyces</taxon>
        <taxon>Streptomyces rochei group</taxon>
    </lineage>
</organism>
<keyword evidence="2" id="KW-1185">Reference proteome</keyword>
<dbReference type="SUPFAM" id="SSF52402">
    <property type="entry name" value="Adenine nucleotide alpha hydrolases-like"/>
    <property type="match status" value="1"/>
</dbReference>